<name>A0ABU7WLL6_9ACTN</name>
<evidence type="ECO:0000313" key="3">
    <source>
        <dbReference type="Proteomes" id="UP001348265"/>
    </source>
</evidence>
<dbReference type="RefSeq" id="WP_331785418.1">
    <property type="nucleotide sequence ID" value="NZ_JAVFKM010000002.1"/>
</dbReference>
<evidence type="ECO:0000256" key="1">
    <source>
        <dbReference type="SAM" id="MobiDB-lite"/>
    </source>
</evidence>
<protein>
    <submittedName>
        <fullName evidence="2">Uncharacterized protein</fullName>
    </submittedName>
</protein>
<feature type="region of interest" description="Disordered" evidence="1">
    <location>
        <begin position="1"/>
        <end position="24"/>
    </location>
</feature>
<accession>A0ABU7WLL6</accession>
<organism evidence="2 3">
    <name type="scientific">Streptomyces chrestomyceticus</name>
    <dbReference type="NCBI Taxonomy" id="68185"/>
    <lineage>
        <taxon>Bacteria</taxon>
        <taxon>Bacillati</taxon>
        <taxon>Actinomycetota</taxon>
        <taxon>Actinomycetes</taxon>
        <taxon>Kitasatosporales</taxon>
        <taxon>Streptomycetaceae</taxon>
        <taxon>Streptomyces</taxon>
    </lineage>
</organism>
<reference evidence="2 3" key="1">
    <citation type="submission" date="2023-08" db="EMBL/GenBank/DDBJ databases">
        <authorList>
            <person name="Sharma P."/>
            <person name="Verma V."/>
            <person name="Mohan M.K."/>
            <person name="Dubey A.K."/>
        </authorList>
    </citation>
    <scope>NUCLEOTIDE SEQUENCE [LARGE SCALE GENOMIC DNA]</scope>
    <source>
        <strain evidence="2 3">ADP4</strain>
    </source>
</reference>
<dbReference type="EMBL" id="JAVFKM010000002">
    <property type="protein sequence ID" value="MEF3112421.1"/>
    <property type="molecule type" value="Genomic_DNA"/>
</dbReference>
<comment type="caution">
    <text evidence="2">The sequence shown here is derived from an EMBL/GenBank/DDBJ whole genome shotgun (WGS) entry which is preliminary data.</text>
</comment>
<gene>
    <name evidence="2" type="ORF">RB636_04295</name>
</gene>
<keyword evidence="3" id="KW-1185">Reference proteome</keyword>
<dbReference type="Proteomes" id="UP001348265">
    <property type="component" value="Unassembled WGS sequence"/>
</dbReference>
<evidence type="ECO:0000313" key="2">
    <source>
        <dbReference type="EMBL" id="MEF3112421.1"/>
    </source>
</evidence>
<proteinExistence type="predicted"/>
<sequence>MTAQPVKKTAPAKKAEATGEPNSIDYKGHCFYIHSERKLPLDVLEAIEDDRGELAIIRSIVGPTQWKVFKSTEPSIEDFEEFSTLVTEAAGFGDSGN</sequence>